<dbReference type="EC" id="1.-.-.-" evidence="12"/>
<dbReference type="GO" id="GO:0016491">
    <property type="term" value="F:oxidoreductase activity"/>
    <property type="evidence" value="ECO:0007669"/>
    <property type="project" value="UniProtKB-KW"/>
</dbReference>
<gene>
    <name evidence="12" type="ORF">SDC9_60488</name>
</gene>
<comment type="caution">
    <text evidence="12">The sequence shown here is derived from an EMBL/GenBank/DDBJ whole genome shotgun (WGS) entry which is preliminary data.</text>
</comment>
<comment type="similarity">
    <text evidence="3">In the N-terminal section; belongs to the NADH:flavin oxidoreductase/NADH oxidase family.</text>
</comment>
<dbReference type="GO" id="GO:0010181">
    <property type="term" value="F:FMN binding"/>
    <property type="evidence" value="ECO:0007669"/>
    <property type="project" value="InterPro"/>
</dbReference>
<feature type="domain" description="NADH:flavin oxidoreductase/NADH oxidase N-terminal" evidence="10">
    <location>
        <begin position="3"/>
        <end position="334"/>
    </location>
</feature>
<protein>
    <submittedName>
        <fullName evidence="12">NADH oxidase</fullName>
        <ecNumber evidence="12">1.-.-.-</ecNumber>
    </submittedName>
</protein>
<dbReference type="InterPro" id="IPR036188">
    <property type="entry name" value="FAD/NAD-bd_sf"/>
</dbReference>
<evidence type="ECO:0000259" key="11">
    <source>
        <dbReference type="Pfam" id="PF07992"/>
    </source>
</evidence>
<dbReference type="PANTHER" id="PTHR42917:SF2">
    <property type="entry name" value="2,4-DIENOYL-COA REDUCTASE [(2E)-ENOYL-COA-PRODUCING]"/>
    <property type="match status" value="1"/>
</dbReference>
<evidence type="ECO:0000313" key="12">
    <source>
        <dbReference type="EMBL" id="MPM14128.1"/>
    </source>
</evidence>
<keyword evidence="6" id="KW-0479">Metal-binding</keyword>
<dbReference type="Gene3D" id="3.50.50.60">
    <property type="entry name" value="FAD/NAD(P)-binding domain"/>
    <property type="match status" value="1"/>
</dbReference>
<dbReference type="CDD" id="cd02803">
    <property type="entry name" value="OYE_like_FMN_family"/>
    <property type="match status" value="1"/>
</dbReference>
<feature type="domain" description="FAD/NAD(P)-binding" evidence="11">
    <location>
        <begin position="384"/>
        <end position="609"/>
    </location>
</feature>
<dbReference type="GO" id="GO:0051536">
    <property type="term" value="F:iron-sulfur cluster binding"/>
    <property type="evidence" value="ECO:0007669"/>
    <property type="project" value="UniProtKB-KW"/>
</dbReference>
<organism evidence="12">
    <name type="scientific">bioreactor metagenome</name>
    <dbReference type="NCBI Taxonomy" id="1076179"/>
    <lineage>
        <taxon>unclassified sequences</taxon>
        <taxon>metagenomes</taxon>
        <taxon>ecological metagenomes</taxon>
    </lineage>
</organism>
<dbReference type="InterPro" id="IPR051793">
    <property type="entry name" value="NADH:flavin_oxidoreductase"/>
</dbReference>
<keyword evidence="7 12" id="KW-0560">Oxidoreductase</keyword>
<sequence>MKKLFEPGKIGRMTVKNRAVMAPMQVLYGEIDGHPGPRIIHYYEERARGGVGLIIVEATAVDETNNTPWEHQLRLTRDCFISDFGQLTEAIHKYDCRVFVQLHHYGAKSAPTPSGAPWAVSDIPAMPGGKSPHRMTAEEIKTLEDRFVAAAVRAKKAGFDGVELAGAHGYLLAQFLSPYYNDRTDLYGGTPENRCRIYTEIIESIHGACGRDYPVCVRFPGDEFTPQIPKTLTAADCPEIARILEGAGADVLSVSNGNNFNASANCEPYYYEPGWKKHVAKAVKDAVSIPVIATNTIKDPEFAEQMLEEGVCDFVALGRALIADPMFMKKAAKGDTLGIRKCMGCMFCREQLYAQLPIQCALNPRVGCEYVYPAAFEKDGAGRRVAVIGGGPAGMEAALVLQSRGFSVTLFEADSILGGTMNLADKGYQKEKVAKAAQTMAEELRRLGVELRLGEAATLQAVKAMSPAGVVIACGALPVIPKVEGADRQSVVTSHDVISGRKVLLGRVAIVGAGMTGLECAEKLCLEGCRVSLIDIQPKVGVGAFSIIVDDLMRRISPCEPEMYLGHALDAVTERGVLVKDLQSGEKKEIAADYVVFSLGVRPKDRPAKDFAAAFEHVLSLGDCAKSGRIPQAVKDAYTKSLVFLK</sequence>
<evidence type="ECO:0000256" key="4">
    <source>
        <dbReference type="ARBA" id="ARBA00022630"/>
    </source>
</evidence>
<evidence type="ECO:0000256" key="6">
    <source>
        <dbReference type="ARBA" id="ARBA00022723"/>
    </source>
</evidence>
<dbReference type="SUPFAM" id="SSF51905">
    <property type="entry name" value="FAD/NAD(P)-binding domain"/>
    <property type="match status" value="1"/>
</dbReference>
<dbReference type="GO" id="GO:0046872">
    <property type="term" value="F:metal ion binding"/>
    <property type="evidence" value="ECO:0007669"/>
    <property type="project" value="UniProtKB-KW"/>
</dbReference>
<evidence type="ECO:0000256" key="2">
    <source>
        <dbReference type="ARBA" id="ARBA00001966"/>
    </source>
</evidence>
<comment type="cofactor">
    <cofactor evidence="2">
        <name>[4Fe-4S] cluster</name>
        <dbReference type="ChEBI" id="CHEBI:49883"/>
    </cofactor>
</comment>
<dbReference type="InterPro" id="IPR001155">
    <property type="entry name" value="OxRdtase_FMN_N"/>
</dbReference>
<dbReference type="PRINTS" id="PR00368">
    <property type="entry name" value="FADPNR"/>
</dbReference>
<evidence type="ECO:0000256" key="3">
    <source>
        <dbReference type="ARBA" id="ARBA00011048"/>
    </source>
</evidence>
<evidence type="ECO:0000256" key="9">
    <source>
        <dbReference type="ARBA" id="ARBA00023014"/>
    </source>
</evidence>
<keyword evidence="4" id="KW-0285">Flavoprotein</keyword>
<reference evidence="12" key="1">
    <citation type="submission" date="2019-08" db="EMBL/GenBank/DDBJ databases">
        <authorList>
            <person name="Kucharzyk K."/>
            <person name="Murdoch R.W."/>
            <person name="Higgins S."/>
            <person name="Loffler F."/>
        </authorList>
    </citation>
    <scope>NUCLEOTIDE SEQUENCE</scope>
</reference>
<comment type="cofactor">
    <cofactor evidence="1">
        <name>FMN</name>
        <dbReference type="ChEBI" id="CHEBI:58210"/>
    </cofactor>
</comment>
<accession>A0A644XEC6</accession>
<dbReference type="Gene3D" id="3.40.50.720">
    <property type="entry name" value="NAD(P)-binding Rossmann-like Domain"/>
    <property type="match status" value="1"/>
</dbReference>
<evidence type="ECO:0000256" key="8">
    <source>
        <dbReference type="ARBA" id="ARBA00023004"/>
    </source>
</evidence>
<name>A0A644XEC6_9ZZZZ</name>
<dbReference type="EMBL" id="VSSQ01002229">
    <property type="protein sequence ID" value="MPM14128.1"/>
    <property type="molecule type" value="Genomic_DNA"/>
</dbReference>
<keyword evidence="8" id="KW-0408">Iron</keyword>
<dbReference type="AlphaFoldDB" id="A0A644XEC6"/>
<evidence type="ECO:0000259" key="10">
    <source>
        <dbReference type="Pfam" id="PF00724"/>
    </source>
</evidence>
<dbReference type="InterPro" id="IPR023753">
    <property type="entry name" value="FAD/NAD-binding_dom"/>
</dbReference>
<dbReference type="Gene3D" id="3.20.20.70">
    <property type="entry name" value="Aldolase class I"/>
    <property type="match status" value="1"/>
</dbReference>
<proteinExistence type="inferred from homology"/>
<evidence type="ECO:0000256" key="5">
    <source>
        <dbReference type="ARBA" id="ARBA00022643"/>
    </source>
</evidence>
<keyword evidence="9" id="KW-0411">Iron-sulfur</keyword>
<keyword evidence="5" id="KW-0288">FMN</keyword>
<dbReference type="Pfam" id="PF00724">
    <property type="entry name" value="Oxidored_FMN"/>
    <property type="match status" value="1"/>
</dbReference>
<dbReference type="InterPro" id="IPR013785">
    <property type="entry name" value="Aldolase_TIM"/>
</dbReference>
<dbReference type="Pfam" id="PF07992">
    <property type="entry name" value="Pyr_redox_2"/>
    <property type="match status" value="1"/>
</dbReference>
<evidence type="ECO:0000256" key="7">
    <source>
        <dbReference type="ARBA" id="ARBA00023002"/>
    </source>
</evidence>
<dbReference type="PANTHER" id="PTHR42917">
    <property type="entry name" value="2,4-DIENOYL-COA REDUCTASE"/>
    <property type="match status" value="1"/>
</dbReference>
<dbReference type="SUPFAM" id="SSF51395">
    <property type="entry name" value="FMN-linked oxidoreductases"/>
    <property type="match status" value="1"/>
</dbReference>
<evidence type="ECO:0000256" key="1">
    <source>
        <dbReference type="ARBA" id="ARBA00001917"/>
    </source>
</evidence>